<dbReference type="Proteomes" id="UP000295281">
    <property type="component" value="Unassembled WGS sequence"/>
</dbReference>
<dbReference type="InterPro" id="IPR002645">
    <property type="entry name" value="STAS_dom"/>
</dbReference>
<comment type="caution">
    <text evidence="2">The sequence shown here is derived from an EMBL/GenBank/DDBJ whole genome shotgun (WGS) entry which is preliminary data.</text>
</comment>
<dbReference type="SUPFAM" id="SSF52091">
    <property type="entry name" value="SpoIIaa-like"/>
    <property type="match status" value="1"/>
</dbReference>
<dbReference type="EMBL" id="SNYN01000015">
    <property type="protein sequence ID" value="TDQ49589.1"/>
    <property type="molecule type" value="Genomic_DNA"/>
</dbReference>
<proteinExistence type="predicted"/>
<protein>
    <submittedName>
        <fullName evidence="2">Stage II sporulation protein AA (Anti-sigma F factor antagonist)</fullName>
    </submittedName>
</protein>
<dbReference type="CDD" id="cd07043">
    <property type="entry name" value="STAS_anti-anti-sigma_factors"/>
    <property type="match status" value="1"/>
</dbReference>
<name>A0A4R6UUK6_9ACTN</name>
<dbReference type="PROSITE" id="PS50801">
    <property type="entry name" value="STAS"/>
    <property type="match status" value="1"/>
</dbReference>
<dbReference type="Pfam" id="PF01740">
    <property type="entry name" value="STAS"/>
    <property type="match status" value="1"/>
</dbReference>
<accession>A0A4R6UUK6</accession>
<evidence type="ECO:0000259" key="1">
    <source>
        <dbReference type="PROSITE" id="PS50801"/>
    </source>
</evidence>
<dbReference type="PANTHER" id="PTHR33495">
    <property type="entry name" value="ANTI-SIGMA FACTOR ANTAGONIST TM_1081-RELATED-RELATED"/>
    <property type="match status" value="1"/>
</dbReference>
<sequence>MISVSHPHPPLVIRLRGEIDLATGPTFGSLIREAARGSTPGRPVIVDLSQVTFLDSGGLRALRAAHGALASRGVHCVLAEPRGVTAKVLELHSAARGIDVYPIIEAAQTALAHQDEPTCH</sequence>
<dbReference type="AlphaFoldDB" id="A0A4R6UUK6"/>
<organism evidence="2 3">
    <name type="scientific">Actinorugispora endophytica</name>
    <dbReference type="NCBI Taxonomy" id="1605990"/>
    <lineage>
        <taxon>Bacteria</taxon>
        <taxon>Bacillati</taxon>
        <taxon>Actinomycetota</taxon>
        <taxon>Actinomycetes</taxon>
        <taxon>Streptosporangiales</taxon>
        <taxon>Nocardiopsidaceae</taxon>
        <taxon>Actinorugispora</taxon>
    </lineage>
</organism>
<dbReference type="InterPro" id="IPR036513">
    <property type="entry name" value="STAS_dom_sf"/>
</dbReference>
<dbReference type="PANTHER" id="PTHR33495:SF13">
    <property type="entry name" value="ANTI-SIGMA-F FACTOR ANTAGONIST RSFB"/>
    <property type="match status" value="1"/>
</dbReference>
<feature type="domain" description="STAS" evidence="1">
    <location>
        <begin position="11"/>
        <end position="114"/>
    </location>
</feature>
<dbReference type="Gene3D" id="3.30.750.24">
    <property type="entry name" value="STAS domain"/>
    <property type="match status" value="1"/>
</dbReference>
<reference evidence="2 3" key="1">
    <citation type="submission" date="2019-03" db="EMBL/GenBank/DDBJ databases">
        <title>Genomic Encyclopedia of Type Strains, Phase IV (KMG-IV): sequencing the most valuable type-strain genomes for metagenomic binning, comparative biology and taxonomic classification.</title>
        <authorList>
            <person name="Goeker M."/>
        </authorList>
    </citation>
    <scope>NUCLEOTIDE SEQUENCE [LARGE SCALE GENOMIC DNA]</scope>
    <source>
        <strain evidence="2 3">DSM 46770</strain>
    </source>
</reference>
<dbReference type="OrthoDB" id="3393696at2"/>
<dbReference type="RefSeq" id="WP_133742433.1">
    <property type="nucleotide sequence ID" value="NZ_SNYN01000015.1"/>
</dbReference>
<evidence type="ECO:0000313" key="3">
    <source>
        <dbReference type="Proteomes" id="UP000295281"/>
    </source>
</evidence>
<evidence type="ECO:0000313" key="2">
    <source>
        <dbReference type="EMBL" id="TDQ49589.1"/>
    </source>
</evidence>
<keyword evidence="3" id="KW-1185">Reference proteome</keyword>
<dbReference type="GO" id="GO:0043856">
    <property type="term" value="F:anti-sigma factor antagonist activity"/>
    <property type="evidence" value="ECO:0007669"/>
    <property type="project" value="TreeGrafter"/>
</dbReference>
<gene>
    <name evidence="2" type="ORF">EV190_11539</name>
</gene>